<reference evidence="4" key="1">
    <citation type="journal article" date="2020" name="mSystems">
        <title>Genome- and Community-Level Interaction Insights into Carbon Utilization and Element Cycling Functions of Hydrothermarchaeota in Hydrothermal Sediment.</title>
        <authorList>
            <person name="Zhou Z."/>
            <person name="Liu Y."/>
            <person name="Xu W."/>
            <person name="Pan J."/>
            <person name="Luo Z.H."/>
            <person name="Li M."/>
        </authorList>
    </citation>
    <scope>NUCLEOTIDE SEQUENCE [LARGE SCALE GENOMIC DNA]</scope>
    <source>
        <strain evidence="4">HyVt-357</strain>
    </source>
</reference>
<gene>
    <name evidence="4" type="ORF">ENI00_08865</name>
</gene>
<dbReference type="FunFam" id="3.40.250.10:FF:000001">
    <property type="entry name" value="Sulfurtransferase"/>
    <property type="match status" value="1"/>
</dbReference>
<dbReference type="PANTHER" id="PTHR11364:SF27">
    <property type="entry name" value="SULFURTRANSFERASE"/>
    <property type="match status" value="1"/>
</dbReference>
<dbReference type="EMBL" id="DRGY01000069">
    <property type="protein sequence ID" value="HEA52415.1"/>
    <property type="molecule type" value="Genomic_DNA"/>
</dbReference>
<dbReference type="AlphaFoldDB" id="A0A831R3D1"/>
<dbReference type="InterPro" id="IPR045078">
    <property type="entry name" value="TST/MPST-like"/>
</dbReference>
<comment type="caution">
    <text evidence="4">The sequence shown here is derived from an EMBL/GenBank/DDBJ whole genome shotgun (WGS) entry which is preliminary data.</text>
</comment>
<proteinExistence type="predicted"/>
<dbReference type="CDD" id="cd01449">
    <property type="entry name" value="TST_Repeat_2"/>
    <property type="match status" value="1"/>
</dbReference>
<feature type="domain" description="Rhodanese" evidence="3">
    <location>
        <begin position="165"/>
        <end position="278"/>
    </location>
</feature>
<dbReference type="SUPFAM" id="SSF52821">
    <property type="entry name" value="Rhodanese/Cell cycle control phosphatase"/>
    <property type="match status" value="2"/>
</dbReference>
<dbReference type="CDD" id="cd01448">
    <property type="entry name" value="TST_Repeat_1"/>
    <property type="match status" value="1"/>
</dbReference>
<organism evidence="4">
    <name type="scientific">Marinobacter antarcticus</name>
    <dbReference type="NCBI Taxonomy" id="564117"/>
    <lineage>
        <taxon>Bacteria</taxon>
        <taxon>Pseudomonadati</taxon>
        <taxon>Pseudomonadota</taxon>
        <taxon>Gammaproteobacteria</taxon>
        <taxon>Pseudomonadales</taxon>
        <taxon>Marinobacteraceae</taxon>
        <taxon>Marinobacter</taxon>
    </lineage>
</organism>
<protein>
    <submittedName>
        <fullName evidence="4">Sulfurtransferase</fullName>
    </submittedName>
</protein>
<evidence type="ECO:0000259" key="3">
    <source>
        <dbReference type="PROSITE" id="PS50206"/>
    </source>
</evidence>
<dbReference type="PANTHER" id="PTHR11364">
    <property type="entry name" value="THIOSULFATE SULFERTANSFERASE"/>
    <property type="match status" value="1"/>
</dbReference>
<dbReference type="InterPro" id="IPR036873">
    <property type="entry name" value="Rhodanese-like_dom_sf"/>
</dbReference>
<dbReference type="PROSITE" id="PS50206">
    <property type="entry name" value="RHODANESE_3"/>
    <property type="match status" value="2"/>
</dbReference>
<sequence>MNFPLVTTDWLANNSARKDLVLLDASMAKVVGRAPIVYDQPVFIPGSRKLDLEKNFSDLNSTMIHAFPTDEQFTGEARKLGMNADSIVIIYDNQGVYSSPRAWWMFQSMGHENTFVLDGGLPKWLAEKRETSSSLAKELTEPGNISGVLHAGTVCDSDYLLKALDEGQATAVDARSSERFHGTAPEPRAGVRSGHIPGSCNLPFLHVLDGHIFKSAEQLKEIFARTLPAESEQTVFSCGSGITACIILMAAVIAGYKNNVLYDGSWADWGSDLSLPVATLE</sequence>
<dbReference type="Gene3D" id="3.40.250.10">
    <property type="entry name" value="Rhodanese-like domain"/>
    <property type="match status" value="2"/>
</dbReference>
<evidence type="ECO:0000256" key="2">
    <source>
        <dbReference type="ARBA" id="ARBA00022737"/>
    </source>
</evidence>
<evidence type="ECO:0000256" key="1">
    <source>
        <dbReference type="ARBA" id="ARBA00022679"/>
    </source>
</evidence>
<accession>A0A831R3D1</accession>
<dbReference type="SMART" id="SM00450">
    <property type="entry name" value="RHOD"/>
    <property type="match status" value="2"/>
</dbReference>
<dbReference type="Proteomes" id="UP000885748">
    <property type="component" value="Unassembled WGS sequence"/>
</dbReference>
<name>A0A831R3D1_9GAMM</name>
<keyword evidence="1" id="KW-0808">Transferase</keyword>
<dbReference type="InterPro" id="IPR001763">
    <property type="entry name" value="Rhodanese-like_dom"/>
</dbReference>
<feature type="domain" description="Rhodanese" evidence="3">
    <location>
        <begin position="16"/>
        <end position="133"/>
    </location>
</feature>
<dbReference type="GO" id="GO:0004792">
    <property type="term" value="F:thiosulfate-cyanide sulfurtransferase activity"/>
    <property type="evidence" value="ECO:0007669"/>
    <property type="project" value="TreeGrafter"/>
</dbReference>
<evidence type="ECO:0000313" key="4">
    <source>
        <dbReference type="EMBL" id="HEA52415.1"/>
    </source>
</evidence>
<keyword evidence="2" id="KW-0677">Repeat</keyword>
<dbReference type="RefSeq" id="WP_304101433.1">
    <property type="nucleotide sequence ID" value="NZ_DRGY01000069.1"/>
</dbReference>
<dbReference type="Pfam" id="PF00581">
    <property type="entry name" value="Rhodanese"/>
    <property type="match status" value="2"/>
</dbReference>